<reference evidence="6" key="1">
    <citation type="journal article" date="2020" name="Stud. Mycol.">
        <title>101 Dothideomycetes genomes: a test case for predicting lifestyles and emergence of pathogens.</title>
        <authorList>
            <person name="Haridas S."/>
            <person name="Albert R."/>
            <person name="Binder M."/>
            <person name="Bloem J."/>
            <person name="Labutti K."/>
            <person name="Salamov A."/>
            <person name="Andreopoulos B."/>
            <person name="Baker S."/>
            <person name="Barry K."/>
            <person name="Bills G."/>
            <person name="Bluhm B."/>
            <person name="Cannon C."/>
            <person name="Castanera R."/>
            <person name="Culley D."/>
            <person name="Daum C."/>
            <person name="Ezra D."/>
            <person name="Gonzalez J."/>
            <person name="Henrissat B."/>
            <person name="Kuo A."/>
            <person name="Liang C."/>
            <person name="Lipzen A."/>
            <person name="Lutzoni F."/>
            <person name="Magnuson J."/>
            <person name="Mondo S."/>
            <person name="Nolan M."/>
            <person name="Ohm R."/>
            <person name="Pangilinan J."/>
            <person name="Park H.-J."/>
            <person name="Ramirez L."/>
            <person name="Alfaro M."/>
            <person name="Sun H."/>
            <person name="Tritt A."/>
            <person name="Yoshinaga Y."/>
            <person name="Zwiers L.-H."/>
            <person name="Turgeon B."/>
            <person name="Goodwin S."/>
            <person name="Spatafora J."/>
            <person name="Crous P."/>
            <person name="Grigoriev I."/>
        </authorList>
    </citation>
    <scope>NUCLEOTIDE SEQUENCE</scope>
    <source>
        <strain evidence="6">CBS 130266</strain>
    </source>
</reference>
<keyword evidence="2" id="KW-0472">Membrane</keyword>
<dbReference type="OrthoDB" id="10005898at2759"/>
<keyword evidence="3" id="KW-0576">Peroxisome</keyword>
<proteinExistence type="predicted"/>
<evidence type="ECO:0000256" key="3">
    <source>
        <dbReference type="ARBA" id="ARBA00023140"/>
    </source>
</evidence>
<sequence>MASENAESQFSSTNLSSTQFPSYIPTAPTSPTADSQPPLPLPPRSSPFAPIKTVLKTSDRTLSRLTAVLSTPAGQDSLLNTAYYTLTFLSATINLTLESQLESIAKVFAQNASKALLPGESVVATFQAPAIATYLVRASTAFKLLSARISDYRTFVRMWGLLGIYAWAKSVYSNPPKDSILRVIAYGQVGVNLAFQYIENKAYLATHGIVSKPVELIGREWMLSAKFFAAHIVLDFVRLWRVRTLWKTDVVAQDDKEGMVKREKEIETWKRQLIIDLCFAPMAVHWSRPEVVLSDLQVGLLGMISGGLGFRETWRKTA</sequence>
<dbReference type="Proteomes" id="UP000800235">
    <property type="component" value="Unassembled WGS sequence"/>
</dbReference>
<dbReference type="PANTHER" id="PTHR12652">
    <property type="entry name" value="PEROXISOMAL BIOGENESIS FACTOR 11"/>
    <property type="match status" value="1"/>
</dbReference>
<dbReference type="EMBL" id="MU007068">
    <property type="protein sequence ID" value="KAF2425718.1"/>
    <property type="molecule type" value="Genomic_DNA"/>
</dbReference>
<protein>
    <submittedName>
        <fullName evidence="6">Uncharacterized protein</fullName>
    </submittedName>
</protein>
<dbReference type="InterPro" id="IPR008733">
    <property type="entry name" value="PEX11"/>
</dbReference>
<evidence type="ECO:0000256" key="1">
    <source>
        <dbReference type="ARBA" id="ARBA00022593"/>
    </source>
</evidence>
<evidence type="ECO:0000256" key="2">
    <source>
        <dbReference type="ARBA" id="ARBA00023136"/>
    </source>
</evidence>
<evidence type="ECO:0000313" key="6">
    <source>
        <dbReference type="EMBL" id="KAF2425718.1"/>
    </source>
</evidence>
<organism evidence="6 7">
    <name type="scientific">Tothia fuscella</name>
    <dbReference type="NCBI Taxonomy" id="1048955"/>
    <lineage>
        <taxon>Eukaryota</taxon>
        <taxon>Fungi</taxon>
        <taxon>Dikarya</taxon>
        <taxon>Ascomycota</taxon>
        <taxon>Pezizomycotina</taxon>
        <taxon>Dothideomycetes</taxon>
        <taxon>Pleosporomycetidae</taxon>
        <taxon>Venturiales</taxon>
        <taxon>Cylindrosympodiaceae</taxon>
        <taxon>Tothia</taxon>
    </lineage>
</organism>
<comment type="subcellular location">
    <subcellularLocation>
        <location evidence="4">Peroxisome membrane</location>
    </subcellularLocation>
</comment>
<keyword evidence="7" id="KW-1185">Reference proteome</keyword>
<dbReference type="AlphaFoldDB" id="A0A9P4NKF7"/>
<dbReference type="Pfam" id="PF05648">
    <property type="entry name" value="PEX11"/>
    <property type="match status" value="1"/>
</dbReference>
<evidence type="ECO:0000313" key="7">
    <source>
        <dbReference type="Proteomes" id="UP000800235"/>
    </source>
</evidence>
<gene>
    <name evidence="6" type="ORF">EJ08DRAFT_617080</name>
</gene>
<evidence type="ECO:0000256" key="4">
    <source>
        <dbReference type="ARBA" id="ARBA00046271"/>
    </source>
</evidence>
<name>A0A9P4NKF7_9PEZI</name>
<accession>A0A9P4NKF7</accession>
<dbReference type="PANTHER" id="PTHR12652:SF25">
    <property type="entry name" value="MICROBODY (PEROXISOME) PROLIFERATION PROTEIN PEROXIN 11C (EUROFUNG)"/>
    <property type="match status" value="1"/>
</dbReference>
<feature type="region of interest" description="Disordered" evidence="5">
    <location>
        <begin position="1"/>
        <end position="47"/>
    </location>
</feature>
<dbReference type="GO" id="GO:0016559">
    <property type="term" value="P:peroxisome fission"/>
    <property type="evidence" value="ECO:0007669"/>
    <property type="project" value="InterPro"/>
</dbReference>
<keyword evidence="1" id="KW-0962">Peroxisome biogenesis</keyword>
<evidence type="ECO:0000256" key="5">
    <source>
        <dbReference type="SAM" id="MobiDB-lite"/>
    </source>
</evidence>
<dbReference type="GO" id="GO:0005778">
    <property type="term" value="C:peroxisomal membrane"/>
    <property type="evidence" value="ECO:0007669"/>
    <property type="project" value="UniProtKB-SubCell"/>
</dbReference>
<comment type="caution">
    <text evidence="6">The sequence shown here is derived from an EMBL/GenBank/DDBJ whole genome shotgun (WGS) entry which is preliminary data.</text>
</comment>
<feature type="compositionally biased region" description="Polar residues" evidence="5">
    <location>
        <begin position="1"/>
        <end position="35"/>
    </location>
</feature>